<dbReference type="KEGG" id="nah:F5544_25600"/>
<dbReference type="InterPro" id="IPR011611">
    <property type="entry name" value="PfkB_dom"/>
</dbReference>
<evidence type="ECO:0000256" key="2">
    <source>
        <dbReference type="ARBA" id="ARBA00022679"/>
    </source>
</evidence>
<comment type="similarity">
    <text evidence="1">Belongs to the carbohydrate kinase PfkB family.</text>
</comment>
<dbReference type="PANTHER" id="PTHR43085">
    <property type="entry name" value="HEXOKINASE FAMILY MEMBER"/>
    <property type="match status" value="1"/>
</dbReference>
<evidence type="ECO:0000256" key="5">
    <source>
        <dbReference type="ARBA" id="ARBA00022840"/>
    </source>
</evidence>
<dbReference type="PANTHER" id="PTHR43085:SF1">
    <property type="entry name" value="PSEUDOURIDINE KINASE-RELATED"/>
    <property type="match status" value="1"/>
</dbReference>
<evidence type="ECO:0000256" key="4">
    <source>
        <dbReference type="ARBA" id="ARBA00022777"/>
    </source>
</evidence>
<keyword evidence="3" id="KW-0547">Nucleotide-binding</keyword>
<evidence type="ECO:0000313" key="7">
    <source>
        <dbReference type="EMBL" id="QIS12974.1"/>
    </source>
</evidence>
<keyword evidence="8" id="KW-1185">Reference proteome</keyword>
<evidence type="ECO:0000259" key="6">
    <source>
        <dbReference type="Pfam" id="PF00294"/>
    </source>
</evidence>
<dbReference type="PROSITE" id="PS00584">
    <property type="entry name" value="PFKB_KINASES_2"/>
    <property type="match status" value="1"/>
</dbReference>
<dbReference type="EMBL" id="CP046172">
    <property type="protein sequence ID" value="QIS12974.1"/>
    <property type="molecule type" value="Genomic_DNA"/>
</dbReference>
<sequence>MRCEPGHPSCGTGCRDCRIVAPVWRPNTVSAELITLGEALGVVAATEAGPLAAGAAMRMDFAGAEATVAIGVSRLGHASAWIGRVGADAIGTMVLDRLRAERVDISACRIEPDVSSGLMLRERRTADRIRVTYYRKGFAGSRLSPDDIDPARIAAARVLHLTGITPALSETARAAVHFAMDAAVTAGVTVSLDINYRAALWSAADAAAELGDLVAHSNIVFAGPEEAALLVPRQAPAEMAKALAALGPSQVVLKLGADGALALQDGEPIEQPAVPVTCVDPVGAGDAFVAGYLAALLDGESISARMRSAATCGAFAVAGVGDWQGLPTRQEFGLLDAADIDR</sequence>
<accession>A0A6G9YIG1</accession>
<dbReference type="InterPro" id="IPR050306">
    <property type="entry name" value="PfkB_Carbo_kinase"/>
</dbReference>
<keyword evidence="5" id="KW-0067">ATP-binding</keyword>
<gene>
    <name evidence="7" type="ORF">F5544_25600</name>
</gene>
<dbReference type="Pfam" id="PF00294">
    <property type="entry name" value="PfkB"/>
    <property type="match status" value="1"/>
</dbReference>
<dbReference type="SUPFAM" id="SSF53613">
    <property type="entry name" value="Ribokinase-like"/>
    <property type="match status" value="1"/>
</dbReference>
<feature type="domain" description="Carbohydrate kinase PfkB" evidence="6">
    <location>
        <begin position="33"/>
        <end position="328"/>
    </location>
</feature>
<name>A0A6G9YIG1_9NOCA</name>
<dbReference type="InterPro" id="IPR029056">
    <property type="entry name" value="Ribokinase-like"/>
</dbReference>
<evidence type="ECO:0000313" key="8">
    <source>
        <dbReference type="Proteomes" id="UP000503540"/>
    </source>
</evidence>
<keyword evidence="2" id="KW-0808">Transferase</keyword>
<proteinExistence type="inferred from homology"/>
<reference evidence="7 8" key="1">
    <citation type="journal article" date="2019" name="ACS Chem. Biol.">
        <title>Identification and Mobilization of a Cryptic Antibiotic Biosynthesis Gene Locus from a Human-Pathogenic Nocardia Isolate.</title>
        <authorList>
            <person name="Herisse M."/>
            <person name="Ishida K."/>
            <person name="Porter J.L."/>
            <person name="Howden B."/>
            <person name="Hertweck C."/>
            <person name="Stinear T.P."/>
            <person name="Pidot S.J."/>
        </authorList>
    </citation>
    <scope>NUCLEOTIDE SEQUENCE [LARGE SCALE GENOMIC DNA]</scope>
    <source>
        <strain evidence="7 8">AUSMDU00012717</strain>
    </source>
</reference>
<dbReference type="GO" id="GO:0005524">
    <property type="term" value="F:ATP binding"/>
    <property type="evidence" value="ECO:0007669"/>
    <property type="project" value="UniProtKB-KW"/>
</dbReference>
<evidence type="ECO:0000256" key="3">
    <source>
        <dbReference type="ARBA" id="ARBA00022741"/>
    </source>
</evidence>
<keyword evidence="4 7" id="KW-0418">Kinase</keyword>
<protein>
    <submittedName>
        <fullName evidence="7">Sugar kinase</fullName>
    </submittedName>
</protein>
<evidence type="ECO:0000256" key="1">
    <source>
        <dbReference type="ARBA" id="ARBA00010688"/>
    </source>
</evidence>
<organism evidence="7 8">
    <name type="scientific">Nocardia arthritidis</name>
    <dbReference type="NCBI Taxonomy" id="228602"/>
    <lineage>
        <taxon>Bacteria</taxon>
        <taxon>Bacillati</taxon>
        <taxon>Actinomycetota</taxon>
        <taxon>Actinomycetes</taxon>
        <taxon>Mycobacteriales</taxon>
        <taxon>Nocardiaceae</taxon>
        <taxon>Nocardia</taxon>
    </lineage>
</organism>
<dbReference type="AlphaFoldDB" id="A0A6G9YIG1"/>
<dbReference type="CDD" id="cd01166">
    <property type="entry name" value="KdgK"/>
    <property type="match status" value="1"/>
</dbReference>
<dbReference type="Proteomes" id="UP000503540">
    <property type="component" value="Chromosome"/>
</dbReference>
<dbReference type="Gene3D" id="3.40.1190.20">
    <property type="match status" value="1"/>
</dbReference>
<dbReference type="InterPro" id="IPR002173">
    <property type="entry name" value="Carboh/pur_kinase_PfkB_CS"/>
</dbReference>
<dbReference type="GO" id="GO:0016301">
    <property type="term" value="F:kinase activity"/>
    <property type="evidence" value="ECO:0007669"/>
    <property type="project" value="UniProtKB-KW"/>
</dbReference>